<evidence type="ECO:0000256" key="9">
    <source>
        <dbReference type="ARBA" id="ARBA00023136"/>
    </source>
</evidence>
<keyword evidence="9" id="KW-0472">Membrane</keyword>
<evidence type="ECO:0000256" key="8">
    <source>
        <dbReference type="ARBA" id="ARBA00023114"/>
    </source>
</evidence>
<dbReference type="GO" id="GO:0046930">
    <property type="term" value="C:pore complex"/>
    <property type="evidence" value="ECO:0007669"/>
    <property type="project" value="UniProtKB-KW"/>
</dbReference>
<dbReference type="PRINTS" id="PR00184">
    <property type="entry name" value="NEISSPPORIN"/>
</dbReference>
<feature type="chain" id="PRO_5011788232" evidence="11">
    <location>
        <begin position="20"/>
        <end position="363"/>
    </location>
</feature>
<keyword evidence="6 11" id="KW-0732">Signal</keyword>
<evidence type="ECO:0000256" key="7">
    <source>
        <dbReference type="ARBA" id="ARBA00023065"/>
    </source>
</evidence>
<dbReference type="InterPro" id="IPR023614">
    <property type="entry name" value="Porin_dom_sf"/>
</dbReference>
<evidence type="ECO:0000256" key="6">
    <source>
        <dbReference type="ARBA" id="ARBA00022729"/>
    </source>
</evidence>
<keyword evidence="10" id="KW-0998">Cell outer membrane</keyword>
<dbReference type="SUPFAM" id="SSF56935">
    <property type="entry name" value="Porins"/>
    <property type="match status" value="1"/>
</dbReference>
<evidence type="ECO:0000256" key="3">
    <source>
        <dbReference type="ARBA" id="ARBA00022448"/>
    </source>
</evidence>
<evidence type="ECO:0000313" key="14">
    <source>
        <dbReference type="Proteomes" id="UP000199002"/>
    </source>
</evidence>
<dbReference type="GO" id="GO:0015288">
    <property type="term" value="F:porin activity"/>
    <property type="evidence" value="ECO:0007669"/>
    <property type="project" value="UniProtKB-KW"/>
</dbReference>
<comment type="subcellular location">
    <subcellularLocation>
        <location evidence="1">Cell outer membrane</location>
        <topology evidence="1">Multi-pass membrane protein</topology>
    </subcellularLocation>
</comment>
<dbReference type="GO" id="GO:0009279">
    <property type="term" value="C:cell outer membrane"/>
    <property type="evidence" value="ECO:0007669"/>
    <property type="project" value="UniProtKB-SubCell"/>
</dbReference>
<evidence type="ECO:0000256" key="4">
    <source>
        <dbReference type="ARBA" id="ARBA00022452"/>
    </source>
</evidence>
<dbReference type="GeneID" id="34233133"/>
<reference evidence="14" key="1">
    <citation type="submission" date="2016-10" db="EMBL/GenBank/DDBJ databases">
        <authorList>
            <person name="Varghese N."/>
            <person name="Submissions S."/>
        </authorList>
    </citation>
    <scope>NUCLEOTIDE SEQUENCE [LARGE SCALE GENOMIC DNA]</scope>
    <source>
        <strain evidence="14">DSM 25157</strain>
    </source>
</reference>
<dbReference type="EMBL" id="FNQJ01000006">
    <property type="protein sequence ID" value="SEA17095.1"/>
    <property type="molecule type" value="Genomic_DNA"/>
</dbReference>
<keyword evidence="7" id="KW-0406">Ion transport</keyword>
<dbReference type="RefSeq" id="WP_092697666.1">
    <property type="nucleotide sequence ID" value="NZ_FNQJ01000006.1"/>
</dbReference>
<dbReference type="GO" id="GO:0006811">
    <property type="term" value="P:monoatomic ion transport"/>
    <property type="evidence" value="ECO:0007669"/>
    <property type="project" value="UniProtKB-KW"/>
</dbReference>
<evidence type="ECO:0000256" key="1">
    <source>
        <dbReference type="ARBA" id="ARBA00004571"/>
    </source>
</evidence>
<evidence type="ECO:0000256" key="11">
    <source>
        <dbReference type="SAM" id="SignalP"/>
    </source>
</evidence>
<evidence type="ECO:0000259" key="12">
    <source>
        <dbReference type="Pfam" id="PF13609"/>
    </source>
</evidence>
<keyword evidence="4" id="KW-1134">Transmembrane beta strand</keyword>
<evidence type="ECO:0000256" key="10">
    <source>
        <dbReference type="ARBA" id="ARBA00023237"/>
    </source>
</evidence>
<dbReference type="InterPro" id="IPR050298">
    <property type="entry name" value="Gram-neg_bact_OMP"/>
</dbReference>
<dbReference type="STRING" id="592050.SAMN05421875_106130"/>
<dbReference type="Proteomes" id="UP000199002">
    <property type="component" value="Unassembled WGS sequence"/>
</dbReference>
<sequence>MKKSLIALAVLAASGAAMAQSSVTLYGIADAGVTYLNGGSNWSGVTSGNNKTSRLGFRGVEDLGGGLKANFVLEGGINLDTGDGKSGGATDNGFQFKRQSTVGLAGNFGEVRLGRELTAAYNATARYDVFGSVGLAQSRLWADGGVVDANANANANANAKAVTTNQRISNAVTYVSPSFSGFKVGVNYGFGEVAGGNSKSGYMGAGLMYDNGPLSLGLGLERLKSGANSVATSDIDAWSLGGSYDFGVAKVLAGYRESKVDVAAGENKRLGYYVAATAPVGPGLVRASYNRYENKLAGFKEKADQFGLGYVYSLSKRTSVYGTYAYIKNKDGANLYTLGSSSQGSLKTNGSQQGVQVGITHAF</sequence>
<dbReference type="PANTHER" id="PTHR34501">
    <property type="entry name" value="PROTEIN YDDL-RELATED"/>
    <property type="match status" value="1"/>
</dbReference>
<protein>
    <submittedName>
        <fullName evidence="13">Outer membrane protein (Porin)</fullName>
    </submittedName>
</protein>
<gene>
    <name evidence="13" type="ORF">SAMN05421875_106130</name>
</gene>
<evidence type="ECO:0000313" key="13">
    <source>
        <dbReference type="EMBL" id="SEA17095.1"/>
    </source>
</evidence>
<keyword evidence="14" id="KW-1185">Reference proteome</keyword>
<keyword evidence="8" id="KW-0626">Porin</keyword>
<evidence type="ECO:0000256" key="2">
    <source>
        <dbReference type="ARBA" id="ARBA00011233"/>
    </source>
</evidence>
<accession>A0A1H3Z006</accession>
<name>A0A1H3Z006_9BURK</name>
<feature type="domain" description="Porin" evidence="12">
    <location>
        <begin position="7"/>
        <end position="331"/>
    </location>
</feature>
<dbReference type="PANTHER" id="PTHR34501:SF9">
    <property type="entry name" value="MAJOR OUTER MEMBRANE PROTEIN P.IA"/>
    <property type="match status" value="1"/>
</dbReference>
<dbReference type="AlphaFoldDB" id="A0A1H3Z006"/>
<dbReference type="Gene3D" id="2.40.160.10">
    <property type="entry name" value="Porin"/>
    <property type="match status" value="1"/>
</dbReference>
<dbReference type="Pfam" id="PF13609">
    <property type="entry name" value="Porin_4"/>
    <property type="match status" value="1"/>
</dbReference>
<organism evidence="13 14">
    <name type="scientific">Acidovorax soli</name>
    <dbReference type="NCBI Taxonomy" id="592050"/>
    <lineage>
        <taxon>Bacteria</taxon>
        <taxon>Pseudomonadati</taxon>
        <taxon>Pseudomonadota</taxon>
        <taxon>Betaproteobacteria</taxon>
        <taxon>Burkholderiales</taxon>
        <taxon>Comamonadaceae</taxon>
        <taxon>Acidovorax</taxon>
    </lineage>
</organism>
<comment type="subunit">
    <text evidence="2">Homotrimer.</text>
</comment>
<evidence type="ECO:0000256" key="5">
    <source>
        <dbReference type="ARBA" id="ARBA00022692"/>
    </source>
</evidence>
<proteinExistence type="predicted"/>
<dbReference type="InterPro" id="IPR033900">
    <property type="entry name" value="Gram_neg_porin_domain"/>
</dbReference>
<keyword evidence="5" id="KW-0812">Transmembrane</keyword>
<dbReference type="InterPro" id="IPR002299">
    <property type="entry name" value="Porin_Neis"/>
</dbReference>
<dbReference type="CDD" id="cd00342">
    <property type="entry name" value="gram_neg_porins"/>
    <property type="match status" value="1"/>
</dbReference>
<feature type="signal peptide" evidence="11">
    <location>
        <begin position="1"/>
        <end position="19"/>
    </location>
</feature>
<keyword evidence="3" id="KW-0813">Transport</keyword>